<dbReference type="EMBL" id="QEAS01000005">
    <property type="protein sequence ID" value="PWG81208.1"/>
    <property type="molecule type" value="Genomic_DNA"/>
</dbReference>
<dbReference type="AlphaFoldDB" id="A0A2U2PIH6"/>
<dbReference type="InterPro" id="IPR008928">
    <property type="entry name" value="6-hairpin_glycosidase_sf"/>
</dbReference>
<evidence type="ECO:0000259" key="1">
    <source>
        <dbReference type="Pfam" id="PF00534"/>
    </source>
</evidence>
<dbReference type="PANTHER" id="PTHR12526:SF572">
    <property type="entry name" value="BLL5144 PROTEIN"/>
    <property type="match status" value="1"/>
</dbReference>
<keyword evidence="2" id="KW-0808">Transferase</keyword>
<name>A0A2U2PIH6_9SPHI</name>
<dbReference type="Pfam" id="PF00534">
    <property type="entry name" value="Glycos_transf_1"/>
    <property type="match status" value="1"/>
</dbReference>
<dbReference type="Gene3D" id="3.40.50.2000">
    <property type="entry name" value="Glycogen Phosphorylase B"/>
    <property type="match status" value="2"/>
</dbReference>
<evidence type="ECO:0000313" key="3">
    <source>
        <dbReference type="Proteomes" id="UP000245647"/>
    </source>
</evidence>
<dbReference type="RefSeq" id="WP_109415150.1">
    <property type="nucleotide sequence ID" value="NZ_QEAS01000005.1"/>
</dbReference>
<keyword evidence="2" id="KW-0328">Glycosyltransferase</keyword>
<proteinExistence type="predicted"/>
<dbReference type="SUPFAM" id="SSF48208">
    <property type="entry name" value="Six-hairpin glycosidases"/>
    <property type="match status" value="1"/>
</dbReference>
<evidence type="ECO:0000313" key="2">
    <source>
        <dbReference type="EMBL" id="PWG81208.1"/>
    </source>
</evidence>
<accession>A0A2U2PIH6</accession>
<feature type="domain" description="Glycosyl transferase family 1" evidence="1">
    <location>
        <begin position="192"/>
        <end position="364"/>
    </location>
</feature>
<dbReference type="PANTHER" id="PTHR12526">
    <property type="entry name" value="GLYCOSYLTRANSFERASE"/>
    <property type="match status" value="1"/>
</dbReference>
<gene>
    <name evidence="2" type="ORF">DDR33_07430</name>
</gene>
<comment type="caution">
    <text evidence="2">The sequence shown here is derived from an EMBL/GenBank/DDBJ whole genome shotgun (WGS) entry which is preliminary data.</text>
</comment>
<organism evidence="2 3">
    <name type="scientific">Pararcticibacter amylolyticus</name>
    <dbReference type="NCBI Taxonomy" id="2173175"/>
    <lineage>
        <taxon>Bacteria</taxon>
        <taxon>Pseudomonadati</taxon>
        <taxon>Bacteroidota</taxon>
        <taxon>Sphingobacteriia</taxon>
        <taxon>Sphingobacteriales</taxon>
        <taxon>Sphingobacteriaceae</taxon>
        <taxon>Pararcticibacter</taxon>
    </lineage>
</organism>
<protein>
    <submittedName>
        <fullName evidence="2">Mannosyltransferase</fullName>
    </submittedName>
</protein>
<dbReference type="GO" id="GO:0005975">
    <property type="term" value="P:carbohydrate metabolic process"/>
    <property type="evidence" value="ECO:0007669"/>
    <property type="project" value="InterPro"/>
</dbReference>
<dbReference type="SUPFAM" id="SSF53756">
    <property type="entry name" value="UDP-Glycosyltransferase/glycogen phosphorylase"/>
    <property type="match status" value="1"/>
</dbReference>
<dbReference type="OrthoDB" id="9765330at2"/>
<reference evidence="2 3" key="1">
    <citation type="submission" date="2018-04" db="EMBL/GenBank/DDBJ databases">
        <title>Pedobacter chongqingensis sp. nov., isolated from a rottenly hemp rope.</title>
        <authorList>
            <person name="Cai Y."/>
        </authorList>
    </citation>
    <scope>NUCLEOTIDE SEQUENCE [LARGE SCALE GENOMIC DNA]</scope>
    <source>
        <strain evidence="2 3">FJ4-8</strain>
    </source>
</reference>
<dbReference type="Proteomes" id="UP000245647">
    <property type="component" value="Unassembled WGS sequence"/>
</dbReference>
<keyword evidence="3" id="KW-1185">Reference proteome</keyword>
<dbReference type="InterPro" id="IPR001296">
    <property type="entry name" value="Glyco_trans_1"/>
</dbReference>
<sequence length="749" mass="84766">MKINQHNTPSVLFVTTFPPRECGIATYSDDLIKALRNKFGQSFLLSVCALESEQEVHSYPDEVRYVLNTSDSTSFVQVSGEINRDENIQIVMIQHEYGLFDAEHDPDFLLFLRNIEKTIILTFHTVLPRPDILQRLRVIKIAELCAQIVVMTQNSADILVKDYGLNYSTISVIPHGVHLVPYSDKKSLKSKYGVDGRTILSTFGLISSGKSIETTIDALPSIVNNHPDVLFLVIGKTHPTVAKHEGEIYRTTLEKKVKSMNLDHYVKFINAYLPLDELLEYLQMTDIYLFTSKDHNQAVSGTFSYAVSCGCPIISTPIPHAREVLNNDAGLLVDFENSVQLAEGVNLLLTDESLRASYSYNGLQRIESSVWENVALTYASLFQLLSGKIQLKLELPEIKLKHIQEMTDEVGIIQFAKINKPDISSGYTIDDNARALAALIMHYKKTKDAEDLRYIRIYLKFIASCQQQDGAFLNYVDENGDFTDQNQQVNLEDSNGRTIWALGFLLSESDLLPGEVSMMAERIIRQALQIVDSLCSPRAISFAIKGLYYFHTYKKSDLVRNLVTVLTERLMVSYRHEGELGWEWFESYLTYGNSMLPDAMLCAYKLTGNPIYKETAQVTFSFLISQTFQGNSIKVVSNQGWLQKGKKAAAFGEQPIDVAYTILALDNFYTVFKDIEYLNKMHIAFEWFLGNNHLNQIIYNPCTGGCYDGLEEERVNLNQGAESTVTYLMARLTVEGYREKKQALQVLAV</sequence>
<dbReference type="GO" id="GO:0016757">
    <property type="term" value="F:glycosyltransferase activity"/>
    <property type="evidence" value="ECO:0007669"/>
    <property type="project" value="UniProtKB-KW"/>
</dbReference>